<evidence type="ECO:0000313" key="3">
    <source>
        <dbReference type="EMBL" id="TLH53399.1"/>
    </source>
</evidence>
<name>A0A8H2JCF7_MYCMU</name>
<feature type="transmembrane region" description="Helical" evidence="2">
    <location>
        <begin position="71"/>
        <end position="95"/>
    </location>
</feature>
<proteinExistence type="predicted"/>
<evidence type="ECO:0000256" key="2">
    <source>
        <dbReference type="SAM" id="Phobius"/>
    </source>
</evidence>
<keyword evidence="2" id="KW-0472">Membrane</keyword>
<comment type="caution">
    <text evidence="3">The sequence shown here is derived from an EMBL/GenBank/DDBJ whole genome shotgun (WGS) entry which is preliminary data.</text>
</comment>
<dbReference type="EMBL" id="POTL01000001">
    <property type="protein sequence ID" value="TLH53399.1"/>
    <property type="molecule type" value="Genomic_DNA"/>
</dbReference>
<sequence>MPLSDHATTGSPVAPHELVWGTTPSDDRPDAPPRSAPTSGISVSSPLADLARLPLVIGPDSDSPVALRGDLVNAAAVPGSVAMLLVVAIGVALGYRQAKRHDVAGADVMRFIS</sequence>
<reference evidence="3" key="1">
    <citation type="submission" date="2018-01" db="EMBL/GenBank/DDBJ databases">
        <title>Comparative genomics of Mycobacterium mucogenicum and Mycobacterium neoaurum clade members emphasizing tRNA and non-coding RNA.</title>
        <authorList>
            <person name="Behra P.R.K."/>
            <person name="Pettersson B.M.F."/>
            <person name="Das S."/>
            <person name="Dasgupta S."/>
            <person name="Kirsebom L.A."/>
        </authorList>
    </citation>
    <scope>NUCLEOTIDE SEQUENCE</scope>
    <source>
        <strain evidence="3">DSM 44124</strain>
    </source>
</reference>
<keyword evidence="2" id="KW-0812">Transmembrane</keyword>
<keyword evidence="2" id="KW-1133">Transmembrane helix</keyword>
<feature type="region of interest" description="Disordered" evidence="1">
    <location>
        <begin position="1"/>
        <end position="44"/>
    </location>
</feature>
<organism evidence="3">
    <name type="scientific">Mycolicibacterium mucogenicum DSM 44124</name>
    <dbReference type="NCBI Taxonomy" id="1226753"/>
    <lineage>
        <taxon>Bacteria</taxon>
        <taxon>Bacillati</taxon>
        <taxon>Actinomycetota</taxon>
        <taxon>Actinomycetes</taxon>
        <taxon>Mycobacteriales</taxon>
        <taxon>Mycobacteriaceae</taxon>
        <taxon>Mycolicibacterium</taxon>
    </lineage>
</organism>
<gene>
    <name evidence="3" type="ORF">C1S78_14395</name>
</gene>
<protein>
    <submittedName>
        <fullName evidence="3">Uncharacterized protein</fullName>
    </submittedName>
</protein>
<accession>A0A8H2JCF7</accession>
<dbReference type="AlphaFoldDB" id="A0A8H2JCF7"/>
<feature type="compositionally biased region" description="Polar residues" evidence="1">
    <location>
        <begin position="1"/>
        <end position="11"/>
    </location>
</feature>
<evidence type="ECO:0000256" key="1">
    <source>
        <dbReference type="SAM" id="MobiDB-lite"/>
    </source>
</evidence>